<dbReference type="Proteomes" id="UP001180020">
    <property type="component" value="Unassembled WGS sequence"/>
</dbReference>
<dbReference type="GO" id="GO:0005385">
    <property type="term" value="F:zinc ion transmembrane transporter activity"/>
    <property type="evidence" value="ECO:0007669"/>
    <property type="project" value="TreeGrafter"/>
</dbReference>
<feature type="signal peptide" evidence="6">
    <location>
        <begin position="1"/>
        <end position="23"/>
    </location>
</feature>
<keyword evidence="3 5" id="KW-1133">Transmembrane helix</keyword>
<feature type="transmembrane region" description="Helical" evidence="5">
    <location>
        <begin position="52"/>
        <end position="71"/>
    </location>
</feature>
<evidence type="ECO:0000256" key="4">
    <source>
        <dbReference type="ARBA" id="ARBA00023136"/>
    </source>
</evidence>
<dbReference type="PANTHER" id="PTHR11040:SF41">
    <property type="entry name" value="ZINC TRANSPORTER 7"/>
    <property type="match status" value="1"/>
</dbReference>
<organism evidence="7 8">
    <name type="scientific">Acorus calamus</name>
    <name type="common">Sweet flag</name>
    <dbReference type="NCBI Taxonomy" id="4465"/>
    <lineage>
        <taxon>Eukaryota</taxon>
        <taxon>Viridiplantae</taxon>
        <taxon>Streptophyta</taxon>
        <taxon>Embryophyta</taxon>
        <taxon>Tracheophyta</taxon>
        <taxon>Spermatophyta</taxon>
        <taxon>Magnoliopsida</taxon>
        <taxon>Liliopsida</taxon>
        <taxon>Acoraceae</taxon>
        <taxon>Acorus</taxon>
    </lineage>
</organism>
<evidence type="ECO:0000256" key="5">
    <source>
        <dbReference type="SAM" id="Phobius"/>
    </source>
</evidence>
<feature type="transmembrane region" description="Helical" evidence="5">
    <location>
        <begin position="125"/>
        <end position="150"/>
    </location>
</feature>
<sequence length="191" mass="20397">MSSTPLSLFHHLLLLLLLVQASADSALNKPSECTTNAAGACHDVHHSLTLKLVAIVSILTASAVGVCLPLFTRSFPALHPDRAPFAIVKAFSSGVILATGYMHVLPDSFDDLGSPCLPERPWRRFPFTGFVAMLSAVATLMVDSLAMSFYRKVRVVGKGEVDEAEDGLVVVAEADGKGGDVLRRNRVIAQV</sequence>
<dbReference type="EMBL" id="JAUJYO010000001">
    <property type="protein sequence ID" value="KAK1324634.1"/>
    <property type="molecule type" value="Genomic_DNA"/>
</dbReference>
<evidence type="ECO:0000256" key="3">
    <source>
        <dbReference type="ARBA" id="ARBA00022989"/>
    </source>
</evidence>
<dbReference type="AlphaFoldDB" id="A0AAV9FFZ1"/>
<reference evidence="7" key="1">
    <citation type="journal article" date="2023" name="Nat. Commun.">
        <title>Diploid and tetraploid genomes of Acorus and the evolution of monocots.</title>
        <authorList>
            <person name="Ma L."/>
            <person name="Liu K.W."/>
            <person name="Li Z."/>
            <person name="Hsiao Y.Y."/>
            <person name="Qi Y."/>
            <person name="Fu T."/>
            <person name="Tang G.D."/>
            <person name="Zhang D."/>
            <person name="Sun W.H."/>
            <person name="Liu D.K."/>
            <person name="Li Y."/>
            <person name="Chen G.Z."/>
            <person name="Liu X.D."/>
            <person name="Liao X.Y."/>
            <person name="Jiang Y.T."/>
            <person name="Yu X."/>
            <person name="Hao Y."/>
            <person name="Huang J."/>
            <person name="Zhao X.W."/>
            <person name="Ke S."/>
            <person name="Chen Y.Y."/>
            <person name="Wu W.L."/>
            <person name="Hsu J.L."/>
            <person name="Lin Y.F."/>
            <person name="Huang M.D."/>
            <person name="Li C.Y."/>
            <person name="Huang L."/>
            <person name="Wang Z.W."/>
            <person name="Zhao X."/>
            <person name="Zhong W.Y."/>
            <person name="Peng D.H."/>
            <person name="Ahmad S."/>
            <person name="Lan S."/>
            <person name="Zhang J.S."/>
            <person name="Tsai W.C."/>
            <person name="Van de Peer Y."/>
            <person name="Liu Z.J."/>
        </authorList>
    </citation>
    <scope>NUCLEOTIDE SEQUENCE</scope>
    <source>
        <strain evidence="7">CP</strain>
    </source>
</reference>
<keyword evidence="8" id="KW-1185">Reference proteome</keyword>
<comment type="caution">
    <text evidence="7">The sequence shown here is derived from an EMBL/GenBank/DDBJ whole genome shotgun (WGS) entry which is preliminary data.</text>
</comment>
<protein>
    <submittedName>
        <fullName evidence="7">Fe(2+) transport protein 1</fullName>
    </submittedName>
</protein>
<evidence type="ECO:0000313" key="8">
    <source>
        <dbReference type="Proteomes" id="UP001180020"/>
    </source>
</evidence>
<feature type="chain" id="PRO_5043810100" evidence="6">
    <location>
        <begin position="24"/>
        <end position="191"/>
    </location>
</feature>
<evidence type="ECO:0000313" key="7">
    <source>
        <dbReference type="EMBL" id="KAK1324634.1"/>
    </source>
</evidence>
<name>A0AAV9FFZ1_ACOCL</name>
<comment type="subcellular location">
    <subcellularLocation>
        <location evidence="1">Membrane</location>
        <topology evidence="1">Multi-pass membrane protein</topology>
    </subcellularLocation>
</comment>
<dbReference type="InterPro" id="IPR003689">
    <property type="entry name" value="ZIP"/>
</dbReference>
<proteinExistence type="predicted"/>
<feature type="transmembrane region" description="Helical" evidence="5">
    <location>
        <begin position="83"/>
        <end position="105"/>
    </location>
</feature>
<accession>A0AAV9FFZ1</accession>
<evidence type="ECO:0000256" key="2">
    <source>
        <dbReference type="ARBA" id="ARBA00022692"/>
    </source>
</evidence>
<evidence type="ECO:0000256" key="1">
    <source>
        <dbReference type="ARBA" id="ARBA00004141"/>
    </source>
</evidence>
<keyword evidence="2 5" id="KW-0812">Transmembrane</keyword>
<gene>
    <name evidence="7" type="primary">IRT1</name>
    <name evidence="7" type="ORF">QJS10_CPA01g00789</name>
</gene>
<evidence type="ECO:0000256" key="6">
    <source>
        <dbReference type="SAM" id="SignalP"/>
    </source>
</evidence>
<dbReference type="Pfam" id="PF02535">
    <property type="entry name" value="Zip"/>
    <property type="match status" value="1"/>
</dbReference>
<reference evidence="7" key="2">
    <citation type="submission" date="2023-06" db="EMBL/GenBank/DDBJ databases">
        <authorList>
            <person name="Ma L."/>
            <person name="Liu K.-W."/>
            <person name="Li Z."/>
            <person name="Hsiao Y.-Y."/>
            <person name="Qi Y."/>
            <person name="Fu T."/>
            <person name="Tang G."/>
            <person name="Zhang D."/>
            <person name="Sun W.-H."/>
            <person name="Liu D.-K."/>
            <person name="Li Y."/>
            <person name="Chen G.-Z."/>
            <person name="Liu X.-D."/>
            <person name="Liao X.-Y."/>
            <person name="Jiang Y.-T."/>
            <person name="Yu X."/>
            <person name="Hao Y."/>
            <person name="Huang J."/>
            <person name="Zhao X.-W."/>
            <person name="Ke S."/>
            <person name="Chen Y.-Y."/>
            <person name="Wu W.-L."/>
            <person name="Hsu J.-L."/>
            <person name="Lin Y.-F."/>
            <person name="Huang M.-D."/>
            <person name="Li C.-Y."/>
            <person name="Huang L."/>
            <person name="Wang Z.-W."/>
            <person name="Zhao X."/>
            <person name="Zhong W.-Y."/>
            <person name="Peng D.-H."/>
            <person name="Ahmad S."/>
            <person name="Lan S."/>
            <person name="Zhang J.-S."/>
            <person name="Tsai W.-C."/>
            <person name="Van De Peer Y."/>
            <person name="Liu Z.-J."/>
        </authorList>
    </citation>
    <scope>NUCLEOTIDE SEQUENCE</scope>
    <source>
        <strain evidence="7">CP</strain>
        <tissue evidence="7">Leaves</tissue>
    </source>
</reference>
<keyword evidence="4 5" id="KW-0472">Membrane</keyword>
<keyword evidence="6" id="KW-0732">Signal</keyword>
<dbReference type="PANTHER" id="PTHR11040">
    <property type="entry name" value="ZINC/IRON TRANSPORTER"/>
    <property type="match status" value="1"/>
</dbReference>
<dbReference type="GO" id="GO:0005886">
    <property type="term" value="C:plasma membrane"/>
    <property type="evidence" value="ECO:0007669"/>
    <property type="project" value="TreeGrafter"/>
</dbReference>